<comment type="caution">
    <text evidence="5">The sequence shown here is derived from an EMBL/GenBank/DDBJ whole genome shotgun (WGS) entry which is preliminary data.</text>
</comment>
<dbReference type="Pfam" id="PF00392">
    <property type="entry name" value="GntR"/>
    <property type="match status" value="1"/>
</dbReference>
<dbReference type="RefSeq" id="WP_039136070.1">
    <property type="nucleotide sequence ID" value="NZ_JSVC01000001.1"/>
</dbReference>
<dbReference type="Pfam" id="PF13377">
    <property type="entry name" value="Peripla_BP_3"/>
    <property type="match status" value="1"/>
</dbReference>
<dbReference type="PANTHER" id="PTHR38445">
    <property type="entry name" value="HTH-TYPE TRANSCRIPTIONAL REPRESSOR YTRA"/>
    <property type="match status" value="1"/>
</dbReference>
<dbReference type="InterPro" id="IPR046335">
    <property type="entry name" value="LacI/GalR-like_sensor"/>
</dbReference>
<name>A0A0C1IPV9_9BACT</name>
<dbReference type="InterPro" id="IPR028082">
    <property type="entry name" value="Peripla_BP_I"/>
</dbReference>
<evidence type="ECO:0000259" key="4">
    <source>
        <dbReference type="PROSITE" id="PS50949"/>
    </source>
</evidence>
<keyword evidence="1" id="KW-0805">Transcription regulation</keyword>
<dbReference type="PANTHER" id="PTHR38445:SF10">
    <property type="entry name" value="GNTR-FAMILY TRANSCRIPTIONAL REGULATOR"/>
    <property type="match status" value="1"/>
</dbReference>
<dbReference type="PROSITE" id="PS50949">
    <property type="entry name" value="HTH_GNTR"/>
    <property type="match status" value="1"/>
</dbReference>
<accession>A0A0C1IPV9</accession>
<reference evidence="5 6" key="1">
    <citation type="submission" date="2014-11" db="EMBL/GenBank/DDBJ databases">
        <title>Genome sequence of Flavihumibacter solisilvae 3-3.</title>
        <authorList>
            <person name="Zhou G."/>
            <person name="Li M."/>
            <person name="Wang G."/>
        </authorList>
    </citation>
    <scope>NUCLEOTIDE SEQUENCE [LARGE SCALE GENOMIC DNA]</scope>
    <source>
        <strain evidence="5 6">3-3</strain>
    </source>
</reference>
<dbReference type="AlphaFoldDB" id="A0A0C1IPV9"/>
<dbReference type="OrthoDB" id="742238at2"/>
<proteinExistence type="predicted"/>
<evidence type="ECO:0000313" key="5">
    <source>
        <dbReference type="EMBL" id="KIC96275.1"/>
    </source>
</evidence>
<dbReference type="SMART" id="SM00345">
    <property type="entry name" value="HTH_GNTR"/>
    <property type="match status" value="1"/>
</dbReference>
<evidence type="ECO:0000313" key="6">
    <source>
        <dbReference type="Proteomes" id="UP000031408"/>
    </source>
</evidence>
<sequence length="339" mass="39444">MSTVFNIEDDKKTPKYMQIVRSVTDAIREGKLKKGDPILSINELSDEFILSRDTVQKAYMHLRKQGYLVSVRGKGFFINRTDVATPFRILLLFNKISNYKKQIYNAFVHAMGEQAVIDLKIHHSNVRLFESFVINHQFEYDYYVIMPHFYDQPEIVEAIIKKIPAEKLIILDKDLTNNYSKYAGVYQDFKNDIYQALESGLDLIRKYNRLVLVYPKMVPYPPEIKIGFRFFCSHHQVDYTIIPELEEGMDAEKGTAYIVIEETDLVNLIKNCRSQKLVIGKDIGIISYNETPLKEILLDGITVISTDHVKMGENAARMILDKKREKVKNPFMLIRRNSL</sequence>
<dbReference type="InterPro" id="IPR036388">
    <property type="entry name" value="WH-like_DNA-bd_sf"/>
</dbReference>
<evidence type="ECO:0000256" key="2">
    <source>
        <dbReference type="ARBA" id="ARBA00023125"/>
    </source>
</evidence>
<evidence type="ECO:0000256" key="3">
    <source>
        <dbReference type="ARBA" id="ARBA00023163"/>
    </source>
</evidence>
<feature type="domain" description="HTH gntR-type" evidence="4">
    <location>
        <begin position="13"/>
        <end position="81"/>
    </location>
</feature>
<dbReference type="Gene3D" id="1.10.10.10">
    <property type="entry name" value="Winged helix-like DNA-binding domain superfamily/Winged helix DNA-binding domain"/>
    <property type="match status" value="1"/>
</dbReference>
<keyword evidence="3" id="KW-0804">Transcription</keyword>
<dbReference type="GO" id="GO:0003677">
    <property type="term" value="F:DNA binding"/>
    <property type="evidence" value="ECO:0007669"/>
    <property type="project" value="UniProtKB-KW"/>
</dbReference>
<gene>
    <name evidence="5" type="ORF">OI18_00460</name>
</gene>
<keyword evidence="2" id="KW-0238">DNA-binding</keyword>
<dbReference type="Proteomes" id="UP000031408">
    <property type="component" value="Unassembled WGS sequence"/>
</dbReference>
<dbReference type="InterPro" id="IPR036390">
    <property type="entry name" value="WH_DNA-bd_sf"/>
</dbReference>
<dbReference type="Gene3D" id="3.40.50.2300">
    <property type="match status" value="2"/>
</dbReference>
<dbReference type="SUPFAM" id="SSF53822">
    <property type="entry name" value="Periplasmic binding protein-like I"/>
    <property type="match status" value="1"/>
</dbReference>
<dbReference type="SUPFAM" id="SSF46785">
    <property type="entry name" value="Winged helix' DNA-binding domain"/>
    <property type="match status" value="1"/>
</dbReference>
<dbReference type="GO" id="GO:0003700">
    <property type="term" value="F:DNA-binding transcription factor activity"/>
    <property type="evidence" value="ECO:0007669"/>
    <property type="project" value="InterPro"/>
</dbReference>
<keyword evidence="6" id="KW-1185">Reference proteome</keyword>
<organism evidence="5 6">
    <name type="scientific">Flavihumibacter solisilvae</name>
    <dbReference type="NCBI Taxonomy" id="1349421"/>
    <lineage>
        <taxon>Bacteria</taxon>
        <taxon>Pseudomonadati</taxon>
        <taxon>Bacteroidota</taxon>
        <taxon>Chitinophagia</taxon>
        <taxon>Chitinophagales</taxon>
        <taxon>Chitinophagaceae</taxon>
        <taxon>Flavihumibacter</taxon>
    </lineage>
</organism>
<evidence type="ECO:0000256" key="1">
    <source>
        <dbReference type="ARBA" id="ARBA00023015"/>
    </source>
</evidence>
<dbReference type="EMBL" id="JSVC01000001">
    <property type="protein sequence ID" value="KIC96275.1"/>
    <property type="molecule type" value="Genomic_DNA"/>
</dbReference>
<dbReference type="InterPro" id="IPR000524">
    <property type="entry name" value="Tscrpt_reg_HTH_GntR"/>
</dbReference>
<protein>
    <submittedName>
        <fullName evidence="5">GntR family transcriptional regulator</fullName>
    </submittedName>
</protein>
<dbReference type="STRING" id="1349421.OI18_00460"/>
<dbReference type="CDD" id="cd07377">
    <property type="entry name" value="WHTH_GntR"/>
    <property type="match status" value="1"/>
</dbReference>